<dbReference type="Pfam" id="PF00415">
    <property type="entry name" value="RCC1"/>
    <property type="match status" value="1"/>
</dbReference>
<feature type="repeat" description="RCC1" evidence="2">
    <location>
        <begin position="122"/>
        <end position="175"/>
    </location>
</feature>
<evidence type="ECO:0000313" key="3">
    <source>
        <dbReference type="EMBL" id="KAK9811275.1"/>
    </source>
</evidence>
<dbReference type="InterPro" id="IPR000408">
    <property type="entry name" value="Reg_chr_condens"/>
</dbReference>
<dbReference type="SUPFAM" id="SSF50985">
    <property type="entry name" value="RCC1/BLIP-II"/>
    <property type="match status" value="1"/>
</dbReference>
<feature type="repeat" description="RCC1" evidence="2">
    <location>
        <begin position="63"/>
        <end position="121"/>
    </location>
</feature>
<dbReference type="AlphaFoldDB" id="A0AAW1PN81"/>
<dbReference type="InterPro" id="IPR009091">
    <property type="entry name" value="RCC1/BLIP-II"/>
</dbReference>
<name>A0AAW1PN81_9CHLO</name>
<proteinExistence type="predicted"/>
<dbReference type="PANTHER" id="PTHR22872:SF2">
    <property type="entry name" value="INHIBITOR OF BRUTON TYROSINE KINASE"/>
    <property type="match status" value="1"/>
</dbReference>
<dbReference type="Gene3D" id="2.130.10.30">
    <property type="entry name" value="Regulator of chromosome condensation 1/beta-lactamase-inhibitor protein II"/>
    <property type="match status" value="1"/>
</dbReference>
<dbReference type="InterPro" id="IPR051625">
    <property type="entry name" value="Signaling_Regulatory_Domain"/>
</dbReference>
<keyword evidence="1" id="KW-0677">Repeat</keyword>
<dbReference type="PROSITE" id="PS50012">
    <property type="entry name" value="RCC1_3"/>
    <property type="match status" value="2"/>
</dbReference>
<organism evidence="3 4">
    <name type="scientific">[Myrmecia] bisecta</name>
    <dbReference type="NCBI Taxonomy" id="41462"/>
    <lineage>
        <taxon>Eukaryota</taxon>
        <taxon>Viridiplantae</taxon>
        <taxon>Chlorophyta</taxon>
        <taxon>core chlorophytes</taxon>
        <taxon>Trebouxiophyceae</taxon>
        <taxon>Trebouxiales</taxon>
        <taxon>Trebouxiaceae</taxon>
        <taxon>Myrmecia</taxon>
    </lineage>
</organism>
<dbReference type="EMBL" id="JALJOR010000009">
    <property type="protein sequence ID" value="KAK9811275.1"/>
    <property type="molecule type" value="Genomic_DNA"/>
</dbReference>
<evidence type="ECO:0000256" key="1">
    <source>
        <dbReference type="ARBA" id="ARBA00022737"/>
    </source>
</evidence>
<evidence type="ECO:0000256" key="2">
    <source>
        <dbReference type="PROSITE-ProRule" id="PRU00235"/>
    </source>
</evidence>
<keyword evidence="4" id="KW-1185">Reference proteome</keyword>
<comment type="caution">
    <text evidence="3">The sequence shown here is derived from an EMBL/GenBank/DDBJ whole genome shotgun (WGS) entry which is preliminary data.</text>
</comment>
<dbReference type="Pfam" id="PF13540">
    <property type="entry name" value="RCC1_2"/>
    <property type="match status" value="1"/>
</dbReference>
<gene>
    <name evidence="3" type="ORF">WJX72_001024</name>
</gene>
<dbReference type="PRINTS" id="PR00633">
    <property type="entry name" value="RCCNDNSATION"/>
</dbReference>
<protein>
    <submittedName>
        <fullName evidence="3">Uncharacterized protein</fullName>
    </submittedName>
</protein>
<sequence length="191" mass="19645">MVLTNDQELFCWGSEDLNSQEADLLPGGAACLHAAAGWDHDIAPRVLRVAAGELHSAALTDAGEVWTWGSNSDGQIGSGHVGGICGPTPVMAAPVEVTALGAVRCIGVSAGLGHTVVVSDSGAVYAWGWNQDGQLGLGHDYSEEQPQLVESPLLDEAHVVKVCCGARHTLALTADARTLQTLETAAVGVSI</sequence>
<evidence type="ECO:0000313" key="4">
    <source>
        <dbReference type="Proteomes" id="UP001489004"/>
    </source>
</evidence>
<accession>A0AAW1PN81</accession>
<dbReference type="Proteomes" id="UP001489004">
    <property type="component" value="Unassembled WGS sequence"/>
</dbReference>
<dbReference type="PROSITE" id="PS00626">
    <property type="entry name" value="RCC1_2"/>
    <property type="match status" value="3"/>
</dbReference>
<reference evidence="3 4" key="1">
    <citation type="journal article" date="2024" name="Nat. Commun.">
        <title>Phylogenomics reveals the evolutionary origins of lichenization in chlorophyte algae.</title>
        <authorList>
            <person name="Puginier C."/>
            <person name="Libourel C."/>
            <person name="Otte J."/>
            <person name="Skaloud P."/>
            <person name="Haon M."/>
            <person name="Grisel S."/>
            <person name="Petersen M."/>
            <person name="Berrin J.G."/>
            <person name="Delaux P.M."/>
            <person name="Dal Grande F."/>
            <person name="Keller J."/>
        </authorList>
    </citation>
    <scope>NUCLEOTIDE SEQUENCE [LARGE SCALE GENOMIC DNA]</scope>
    <source>
        <strain evidence="3 4">SAG 2043</strain>
    </source>
</reference>
<dbReference type="PANTHER" id="PTHR22872">
    <property type="entry name" value="BTK-BINDING PROTEIN-RELATED"/>
    <property type="match status" value="1"/>
</dbReference>